<proteinExistence type="predicted"/>
<dbReference type="GO" id="GO:0009396">
    <property type="term" value="P:folic acid-containing compound biosynthetic process"/>
    <property type="evidence" value="ECO:0007669"/>
    <property type="project" value="InterPro"/>
</dbReference>
<sequence length="464" mass="52985">MKIKIKEIETKLTSFQLFEIFKNDEYVFFLDSGMDHDKLGRYSFISSNPLLVFKSKGNEIKITKKDQENIFFENPFEKLKEILKKYTLSYKTPFPFIGGVVGYFGYDMYHHLENINTTAIDDMNIPDCVLGVYDGVIIVDHLENKVFIAALGMEEDCDKVLDTINNRININTDKIMKETQSIIDKGLTEEIYLQSNLNKKDYITCLKKVKNYIEEGDVYQVNLTQRFQCHINETSFDIYKRLRKINPAPFASYFDFKEGQIVSSSPERFIKIQDKVIETRPIKGTIPRGKTQEEDNKNKEILLNSEKDKAELLMIVDLERNDLGKICKTGTVKVTELFHLEKYATVYHLVSTIKGEIKDEYDVVDCLKATFPGGSITGAPKIRAMEIIDEIEPNTRNIYTGSIGYIGFNGDVDLNIVIRTIVCKGNKASFGVGGGIVWDSDSELEYEESLHKAKALIKTLNGGE</sequence>
<evidence type="ECO:0000256" key="2">
    <source>
        <dbReference type="ARBA" id="ARBA00022679"/>
    </source>
</evidence>
<dbReference type="Pfam" id="PF00425">
    <property type="entry name" value="Chorismate_bind"/>
    <property type="match status" value="1"/>
</dbReference>
<evidence type="ECO:0000259" key="3">
    <source>
        <dbReference type="Pfam" id="PF00425"/>
    </source>
</evidence>
<dbReference type="Pfam" id="PF04715">
    <property type="entry name" value="Anth_synt_I_N"/>
    <property type="match status" value="1"/>
</dbReference>
<evidence type="ECO:0000256" key="1">
    <source>
        <dbReference type="ARBA" id="ARBA00013139"/>
    </source>
</evidence>
<feature type="domain" description="Anthranilate synthase component I N-terminal" evidence="4">
    <location>
        <begin position="12"/>
        <end position="148"/>
    </location>
</feature>
<dbReference type="PANTHER" id="PTHR11236:SF50">
    <property type="entry name" value="AMINODEOXYCHORISMATE SYNTHASE COMPONENT 1"/>
    <property type="match status" value="1"/>
</dbReference>
<dbReference type="InterPro" id="IPR019999">
    <property type="entry name" value="Anth_synth_I-like"/>
</dbReference>
<dbReference type="STRING" id="1121316.SAMN02745207_00117"/>
<dbReference type="RefSeq" id="WP_073335916.1">
    <property type="nucleotide sequence ID" value="NZ_FQXM01000002.1"/>
</dbReference>
<dbReference type="NCBIfam" id="TIGR00553">
    <property type="entry name" value="pabB"/>
    <property type="match status" value="1"/>
</dbReference>
<dbReference type="PANTHER" id="PTHR11236">
    <property type="entry name" value="AMINOBENZOATE/ANTHRANILATE SYNTHASE"/>
    <property type="match status" value="1"/>
</dbReference>
<dbReference type="SUPFAM" id="SSF56322">
    <property type="entry name" value="ADC synthase"/>
    <property type="match status" value="1"/>
</dbReference>
<gene>
    <name evidence="5" type="ORF">SAMN02745207_00117</name>
</gene>
<dbReference type="GO" id="GO:0000162">
    <property type="term" value="P:L-tryptophan biosynthetic process"/>
    <property type="evidence" value="ECO:0007669"/>
    <property type="project" value="TreeGrafter"/>
</dbReference>
<protein>
    <recommendedName>
        <fullName evidence="1">aminodeoxychorismate synthase</fullName>
        <ecNumber evidence="1">2.6.1.85</ecNumber>
    </recommendedName>
</protein>
<dbReference type="Proteomes" id="UP000184447">
    <property type="component" value="Unassembled WGS sequence"/>
</dbReference>
<dbReference type="PRINTS" id="PR00095">
    <property type="entry name" value="ANTSNTHASEI"/>
</dbReference>
<dbReference type="Gene3D" id="3.60.120.10">
    <property type="entry name" value="Anthranilate synthase"/>
    <property type="match status" value="1"/>
</dbReference>
<dbReference type="InterPro" id="IPR005801">
    <property type="entry name" value="ADC_synthase"/>
</dbReference>
<evidence type="ECO:0000313" key="6">
    <source>
        <dbReference type="Proteomes" id="UP000184447"/>
    </source>
</evidence>
<dbReference type="InterPro" id="IPR006805">
    <property type="entry name" value="Anth_synth_I_N"/>
</dbReference>
<organism evidence="5 6">
    <name type="scientific">Clostridium grantii DSM 8605</name>
    <dbReference type="NCBI Taxonomy" id="1121316"/>
    <lineage>
        <taxon>Bacteria</taxon>
        <taxon>Bacillati</taxon>
        <taxon>Bacillota</taxon>
        <taxon>Clostridia</taxon>
        <taxon>Eubacteriales</taxon>
        <taxon>Clostridiaceae</taxon>
        <taxon>Clostridium</taxon>
    </lineage>
</organism>
<evidence type="ECO:0000313" key="5">
    <source>
        <dbReference type="EMBL" id="SHH13839.1"/>
    </source>
</evidence>
<dbReference type="GO" id="GO:0046820">
    <property type="term" value="F:4-amino-4-deoxychorismate synthase activity"/>
    <property type="evidence" value="ECO:0007669"/>
    <property type="project" value="UniProtKB-EC"/>
</dbReference>
<dbReference type="InterPro" id="IPR005802">
    <property type="entry name" value="ADC_synth_comp_1"/>
</dbReference>
<name>A0A1M5QJ67_9CLOT</name>
<evidence type="ECO:0000259" key="4">
    <source>
        <dbReference type="Pfam" id="PF04715"/>
    </source>
</evidence>
<reference evidence="5 6" key="1">
    <citation type="submission" date="2016-11" db="EMBL/GenBank/DDBJ databases">
        <authorList>
            <person name="Jaros S."/>
            <person name="Januszkiewicz K."/>
            <person name="Wedrychowicz H."/>
        </authorList>
    </citation>
    <scope>NUCLEOTIDE SEQUENCE [LARGE SCALE GENOMIC DNA]</scope>
    <source>
        <strain evidence="5 6">DSM 8605</strain>
    </source>
</reference>
<dbReference type="EC" id="2.6.1.85" evidence="1"/>
<feature type="domain" description="Chorismate-utilising enzyme C-terminal" evidence="3">
    <location>
        <begin position="199"/>
        <end position="452"/>
    </location>
</feature>
<keyword evidence="6" id="KW-1185">Reference proteome</keyword>
<keyword evidence="2" id="KW-0808">Transferase</keyword>
<dbReference type="AlphaFoldDB" id="A0A1M5QJ67"/>
<accession>A0A1M5QJ67</accession>
<dbReference type="EMBL" id="FQXM01000002">
    <property type="protein sequence ID" value="SHH13839.1"/>
    <property type="molecule type" value="Genomic_DNA"/>
</dbReference>
<dbReference type="InterPro" id="IPR015890">
    <property type="entry name" value="Chorismate_C"/>
</dbReference>